<evidence type="ECO:0008006" key="4">
    <source>
        <dbReference type="Google" id="ProtNLM"/>
    </source>
</evidence>
<evidence type="ECO:0000256" key="1">
    <source>
        <dbReference type="SAM" id="Coils"/>
    </source>
</evidence>
<evidence type="ECO:0000313" key="3">
    <source>
        <dbReference type="Proteomes" id="UP000198381"/>
    </source>
</evidence>
<gene>
    <name evidence="2" type="ORF">B0A81_00105</name>
</gene>
<dbReference type="EMBL" id="MUHD01000001">
    <property type="protein sequence ID" value="OXB11796.1"/>
    <property type="molecule type" value="Genomic_DNA"/>
</dbReference>
<keyword evidence="3" id="KW-1185">Reference proteome</keyword>
<accession>A0ABX4D010</accession>
<evidence type="ECO:0000313" key="2">
    <source>
        <dbReference type="EMBL" id="OXB11796.1"/>
    </source>
</evidence>
<proteinExistence type="predicted"/>
<name>A0ABX4D010_9FLAO</name>
<organism evidence="2 3">
    <name type="scientific">Flavobacterium plurextorum</name>
    <dbReference type="NCBI Taxonomy" id="1114867"/>
    <lineage>
        <taxon>Bacteria</taxon>
        <taxon>Pseudomonadati</taxon>
        <taxon>Bacteroidota</taxon>
        <taxon>Flavobacteriia</taxon>
        <taxon>Flavobacteriales</taxon>
        <taxon>Flavobacteriaceae</taxon>
        <taxon>Flavobacterium</taxon>
    </lineage>
</organism>
<feature type="coiled-coil region" evidence="1">
    <location>
        <begin position="1470"/>
        <end position="1497"/>
    </location>
</feature>
<dbReference type="Proteomes" id="UP000198381">
    <property type="component" value="Unassembled WGS sequence"/>
</dbReference>
<sequence length="1506" mass="161623">MGIGTTMPNPSTQLEVVANDKGILIPRIPLKNSTDASTIANGNVNSLLVFNTATAADIKPGYYYWYDNKWNRIVIAGEVESNKGTVIYNAVTKEFVFVDDSGANQPLDFGSSVKKHETITTLTNNNDGTYTYLNETGENPVTINVVGDVASNFETIINNPAVTNVLNTFVTKSEGTVSFNSTTNEFTFTDASGVTQTVNISEIVKGNETITTLVKNAANDGKYVYKNEDSAETAIDVVADVINNSSTILSDPKFVTELTQFVDAKETVTTITNNNNGSYTYANEAGDNVTINVVGDVASNFETIINNPAVTNVLNNFVTKSEGTVSFNSTTNEFTYTDASGVTQTVNISEIVKGNETITTLVKNAANDGKYVYKNEDSAETAIDVVADVINNSSTILSDPKFVTELTQFVDAKETVTTITNNNNGSYTYANEAGDNVTINVLGDVASNFETIINNPAVTNVLNNFVTKSEGTVSFNSTTNEFTYTDASGVTQTVNISEIVKGNETITTLVKNAANDGKYVYKNEDSAETAIDVVADVINNASTILSDPKFVTELTQFVDAKETVTTITNNNNGSYTYANEAGDNVTINVLGDVASNFETIINNPAVTNVLNNFVTKSEGTVSFNSTTNEFTYTDGSGVTQTVNISEIVKGNETLTSLAYDATGKTLTYQPESGAATVIKLVDMVGDAETLTTLDKNAANDGKYVYKSENDTQTTIDVVADVINNASTILSDPKFVTELTQFVDAKETVTTITNNNNGSYTYANEAGDNVTINVVGDVASNFETIINNPAVTNVLNNFVTKSEGTVSFNSTTNEFTYTDASGVTQTVNISEIVKGNETITTLVKNAANDGKYVYKNEDSAETAIDVVADVINNSSTILSDPKFVTELTQFVDAKETVTTITNNNNGSYTYANEAGDNVTINVVGDVASNFETIINNPAVTNVLNNFVTKSEGTVSFNSTTNEFTYADASGVTQTVNISEIVKGNETLTSLAYDATGKTLTYQPESGAATVIKLVDMVGDAETLTTLDKNAANDGKYVYKSENDTQTTIDVVADVINNASTIINDSKFATELTQFVGSNETLTSLAYDATGKTLTYQPESGAATVIKLVDLVGDAETLTTLDKNAANDGKYVYKSENDTQTTIDVVADVINNASTIINDSKFATELTQFVGSNETLTSLAYDATGKTLTFQPESGAATVIKLVDMVGDAETLTTLDKNAANDGKYVYKSENDTQTTIDVVADVINNASTIINDSKFATELTQFVGSNETLTSLAYDAAGKKLSYQAESGPATVINLVDMVGDAQTLTSLAVNGTTGTLDYKDENNFVTSVNLSAAVKEPWFSSTTKAGATTNTENIYTQGWVGIGFDTPSGKAGEKLRINGSITTVNSTYADYVFEDYFQGYSDIKADYKFKGLAEIEQYIKTHKHLPGITPINELERTSEGYSFNMSELSIQLLEKTEEIYLHIIEQNNAIIAKDKEIAKMNERLERLEKLIEENTTSSNPAPVSSN</sequence>
<reference evidence="2 3" key="1">
    <citation type="submission" date="2016-11" db="EMBL/GenBank/DDBJ databases">
        <title>Whole genomes of Flavobacteriaceae.</title>
        <authorList>
            <person name="Stine C."/>
            <person name="Li C."/>
            <person name="Tadesse D."/>
        </authorList>
    </citation>
    <scope>NUCLEOTIDE SEQUENCE [LARGE SCALE GENOMIC DNA]</scope>
    <source>
        <strain evidence="2 3">CCUG 60112</strain>
    </source>
</reference>
<comment type="caution">
    <text evidence="2">The sequence shown here is derived from an EMBL/GenBank/DDBJ whole genome shotgun (WGS) entry which is preliminary data.</text>
</comment>
<keyword evidence="1" id="KW-0175">Coiled coil</keyword>
<protein>
    <recommendedName>
        <fullName evidence="4">Peptidase S74 domain-containing protein</fullName>
    </recommendedName>
</protein>